<evidence type="ECO:0000313" key="2">
    <source>
        <dbReference type="Proteomes" id="UP001324427"/>
    </source>
</evidence>
<dbReference type="PANTHER" id="PTHR40788">
    <property type="entry name" value="CLR5 DOMAIN-CONTAINING PROTEIN-RELATED"/>
    <property type="match status" value="1"/>
</dbReference>
<dbReference type="EMBL" id="JAVFHQ010000030">
    <property type="protein sequence ID" value="KAK4543627.1"/>
    <property type="molecule type" value="Genomic_DNA"/>
</dbReference>
<organism evidence="1 2">
    <name type="scientific">Oleoguttula mirabilis</name>
    <dbReference type="NCBI Taxonomy" id="1507867"/>
    <lineage>
        <taxon>Eukaryota</taxon>
        <taxon>Fungi</taxon>
        <taxon>Dikarya</taxon>
        <taxon>Ascomycota</taxon>
        <taxon>Pezizomycotina</taxon>
        <taxon>Dothideomycetes</taxon>
        <taxon>Dothideomycetidae</taxon>
        <taxon>Mycosphaerellales</taxon>
        <taxon>Teratosphaeriaceae</taxon>
        <taxon>Oleoguttula</taxon>
    </lineage>
</organism>
<gene>
    <name evidence="1" type="ORF">LTR36_005272</name>
</gene>
<keyword evidence="2" id="KW-1185">Reference proteome</keyword>
<dbReference type="PANTHER" id="PTHR40788:SF2">
    <property type="entry name" value="CLR5 DOMAIN-CONTAINING PROTEIN"/>
    <property type="match status" value="1"/>
</dbReference>
<evidence type="ECO:0000313" key="1">
    <source>
        <dbReference type="EMBL" id="KAK4543627.1"/>
    </source>
</evidence>
<protein>
    <submittedName>
        <fullName evidence="1">Uncharacterized protein</fullName>
    </submittedName>
</protein>
<reference evidence="1 2" key="1">
    <citation type="submission" date="2021-11" db="EMBL/GenBank/DDBJ databases">
        <title>Black yeast isolated from Biological Soil Crust.</title>
        <authorList>
            <person name="Kurbessoian T."/>
        </authorList>
    </citation>
    <scope>NUCLEOTIDE SEQUENCE [LARGE SCALE GENOMIC DNA]</scope>
    <source>
        <strain evidence="1 2">CCFEE 5522</strain>
    </source>
</reference>
<sequence length="837" mass="94286">MAFIEIGPNENCNRDCVECLPQFKTASMPGMDQSLVVTRVNDATAGHTTRALAADAEKDRQYIRAKLAQSGDAIRSRWKKKGKDKREAMILEAQSNLYRDKWPELRTMFDYDDFTDGKGFLSMDSRDTEAVGKAQSLNERLKNSQLLPYLNIETLKEDPMRLLSLLHHRSESKLEDWVMFDLQQMKLSVEGGSISRHYNSNCVVMYGDKYGELIMWDRAQCHRWNCIGYPRAVLVLEAQSTLLGFLRRVVDIIAPQDAGIEGSTEWSTLAAAGFKSSGEVEYWSTFSNQAFSAPPTFDPEAALKSARAQLAAAEDHLRFLQTDAVYIQNLLGKQRRGEHFTQMPTEKVWKLLVADLLVFPITHVRQLRNVVDECKNLVGLYSTYKYEINVGQALPKEYERALGALELLCINLYQGERIELEKILPTVPGFHRNYKYVTTSKGEHGSLLRNIDNGADNKDISEAYFRREPLYYALINLCKNPEDVDAIRVPFLMGFIDDHLAHANSKERARIDQKLYDHLARMSVYGEIFTALRMTRPLSAGFAYDTATEEEKQRRTWRHWRCTPGNLTDGESKKVSELLLALYETPMPAGKKDQAWLDRAAEARKHLAAFWTYARQVRRREVADVGFTDADIEENVALFAADQTEEYTAEATAETEMVEKIIAAEAAKKQKVGRGAVQTSWGDTKPMEVELPVARMKPKTRPEDYAPTASIDNGVAEAAPDADAEQEGQRIPVKAESLRIFAKMFPSSAAVVFKGAVRWQQFVTAMADAGCSATHTGGSAVSFDQCASTGAGGTIVFHKPHPDPEVDAVMLQTMGKRLRKWFGWDADVFVEREKGVK</sequence>
<accession>A0AAV9JF27</accession>
<proteinExistence type="predicted"/>
<dbReference type="AlphaFoldDB" id="A0AAV9JF27"/>
<name>A0AAV9JF27_9PEZI</name>
<comment type="caution">
    <text evidence="1">The sequence shown here is derived from an EMBL/GenBank/DDBJ whole genome shotgun (WGS) entry which is preliminary data.</text>
</comment>
<dbReference type="Proteomes" id="UP001324427">
    <property type="component" value="Unassembled WGS sequence"/>
</dbReference>